<comment type="function">
    <text evidence="9">Plays an essential role in type IV pili and type II pseudopili formation by proteolytically removing the leader sequence from substrate proteins and subsequently monomethylating the alpha-amino group of the newly exposed N-terminal phenylalanine.</text>
</comment>
<keyword evidence="9" id="KW-0645">Protease</keyword>
<dbReference type="EC" id="2.1.1.-" evidence="9"/>
<dbReference type="InterPro" id="IPR010627">
    <property type="entry name" value="Prepilin_pept_A24_N"/>
</dbReference>
<dbReference type="GO" id="GO:0004190">
    <property type="term" value="F:aspartic-type endopeptidase activity"/>
    <property type="evidence" value="ECO:0007669"/>
    <property type="project" value="UniProtKB-EC"/>
</dbReference>
<feature type="domain" description="Prepilin peptidase A24 N-terminal" evidence="12">
    <location>
        <begin position="15"/>
        <end position="98"/>
    </location>
</feature>
<dbReference type="PANTHER" id="PTHR30487:SF0">
    <property type="entry name" value="PREPILIN LEADER PEPTIDASE_N-METHYLTRANSFERASE-RELATED"/>
    <property type="match status" value="1"/>
</dbReference>
<dbReference type="Pfam" id="PF06750">
    <property type="entry name" value="A24_N_bact"/>
    <property type="match status" value="1"/>
</dbReference>
<accession>A0A6I0EXK0</accession>
<dbReference type="InterPro" id="IPR014032">
    <property type="entry name" value="Peptidase_A24A_bac"/>
</dbReference>
<dbReference type="RefSeq" id="WP_151621681.1">
    <property type="nucleotide sequence ID" value="NZ_WBXO01000013.1"/>
</dbReference>
<keyword evidence="9" id="KW-0489">Methyltransferase</keyword>
<dbReference type="InterPro" id="IPR000045">
    <property type="entry name" value="Prepilin_IV_endopep_pep"/>
</dbReference>
<feature type="domain" description="Prepilin type IV endopeptidase peptidase" evidence="11">
    <location>
        <begin position="108"/>
        <end position="212"/>
    </location>
</feature>
<evidence type="ECO:0000256" key="2">
    <source>
        <dbReference type="ARBA" id="ARBA00005801"/>
    </source>
</evidence>
<feature type="transmembrane region" description="Helical" evidence="10">
    <location>
        <begin position="183"/>
        <end position="216"/>
    </location>
</feature>
<evidence type="ECO:0000313" key="13">
    <source>
        <dbReference type="EMBL" id="KAB2951307.1"/>
    </source>
</evidence>
<sequence>MTNELDWFFLIVTFIIGTVIGSFLNVVIYRLPREKSVVTPPSACGSCETELKWNDLIPLISYILLKGRCRYCEESFSIRYPLIELLNGLSYLLIYLAFGPTITAVAYMFLLSVLIAVVYIDLDFMIIPDKLMLTAFIAGIPLTLLQSLHTFTTGLIGALVGGGILLLIAILSKGGMGGGDIKLAAVLGLYLGWPQILLILFLSFFIGAIAGIAIVLRKGKTMKEAIPFGPYLALAAVIVIFWGPQLLNLYKSFYW</sequence>
<evidence type="ECO:0000256" key="8">
    <source>
        <dbReference type="RuleBase" id="RU003793"/>
    </source>
</evidence>
<dbReference type="OrthoDB" id="9789291at2"/>
<comment type="similarity">
    <text evidence="2 8">Belongs to the peptidase A24 family.</text>
</comment>
<dbReference type="Pfam" id="PF01478">
    <property type="entry name" value="Peptidase_A24"/>
    <property type="match status" value="1"/>
</dbReference>
<proteinExistence type="inferred from homology"/>
<dbReference type="PRINTS" id="PR00864">
    <property type="entry name" value="PREPILNPTASE"/>
</dbReference>
<dbReference type="EMBL" id="WBXO01000013">
    <property type="protein sequence ID" value="KAB2951307.1"/>
    <property type="molecule type" value="Genomic_DNA"/>
</dbReference>
<dbReference type="GO" id="GO:0005886">
    <property type="term" value="C:plasma membrane"/>
    <property type="evidence" value="ECO:0007669"/>
    <property type="project" value="UniProtKB-SubCell"/>
</dbReference>
<comment type="caution">
    <text evidence="13">The sequence shown here is derived from an EMBL/GenBank/DDBJ whole genome shotgun (WGS) entry which is preliminary data.</text>
</comment>
<keyword evidence="9" id="KW-0511">Multifunctional enzyme</keyword>
<evidence type="ECO:0000256" key="7">
    <source>
        <dbReference type="ARBA" id="ARBA00023136"/>
    </source>
</evidence>
<comment type="catalytic activity">
    <reaction evidence="9">
        <text>Typically cleaves a -Gly-|-Phe- bond to release an N-terminal, basic peptide of 5-8 residues from type IV prepilin, and then N-methylates the new N-terminal amino group, the methyl donor being S-adenosyl-L-methionine.</text>
        <dbReference type="EC" id="3.4.23.43"/>
    </reaction>
</comment>
<keyword evidence="9" id="KW-0808">Transferase</keyword>
<dbReference type="Gene3D" id="1.20.120.1220">
    <property type="match status" value="1"/>
</dbReference>
<protein>
    <recommendedName>
        <fullName evidence="9">Prepilin leader peptidase/N-methyltransferase</fullName>
        <ecNumber evidence="9">2.1.1.-</ecNumber>
        <ecNumber evidence="9">3.4.23.43</ecNumber>
    </recommendedName>
</protein>
<reference evidence="13 14" key="1">
    <citation type="submission" date="2019-10" db="EMBL/GenBank/DDBJ databases">
        <title>Whole-genome sequence of the extremophile Heliorestis acidaminivorans DSM 24790.</title>
        <authorList>
            <person name="Kyndt J.A."/>
            <person name="Meyer T.E."/>
        </authorList>
    </citation>
    <scope>NUCLEOTIDE SEQUENCE [LARGE SCALE GENOMIC DNA]</scope>
    <source>
        <strain evidence="13 14">DSM 24790</strain>
    </source>
</reference>
<keyword evidence="3" id="KW-1003">Cell membrane</keyword>
<dbReference type="GO" id="GO:0006465">
    <property type="term" value="P:signal peptide processing"/>
    <property type="evidence" value="ECO:0007669"/>
    <property type="project" value="TreeGrafter"/>
</dbReference>
<keyword evidence="14" id="KW-1185">Reference proteome</keyword>
<feature type="transmembrane region" description="Helical" evidence="10">
    <location>
        <begin position="228"/>
        <end position="250"/>
    </location>
</feature>
<evidence type="ECO:0000256" key="9">
    <source>
        <dbReference type="RuleBase" id="RU003794"/>
    </source>
</evidence>
<dbReference type="PANTHER" id="PTHR30487">
    <property type="entry name" value="TYPE 4 PREPILIN-LIKE PROTEINS LEADER PEPTIDE-PROCESSING ENZYME"/>
    <property type="match status" value="1"/>
</dbReference>
<evidence type="ECO:0000256" key="3">
    <source>
        <dbReference type="ARBA" id="ARBA00022475"/>
    </source>
</evidence>
<name>A0A6I0EXK0_9FIRM</name>
<feature type="transmembrane region" description="Helical" evidence="10">
    <location>
        <begin position="131"/>
        <end position="148"/>
    </location>
</feature>
<evidence type="ECO:0000259" key="12">
    <source>
        <dbReference type="Pfam" id="PF06750"/>
    </source>
</evidence>
<gene>
    <name evidence="13" type="ORF">F9B85_13140</name>
</gene>
<evidence type="ECO:0000259" key="11">
    <source>
        <dbReference type="Pfam" id="PF01478"/>
    </source>
</evidence>
<dbReference type="GO" id="GO:0032259">
    <property type="term" value="P:methylation"/>
    <property type="evidence" value="ECO:0007669"/>
    <property type="project" value="UniProtKB-KW"/>
</dbReference>
<evidence type="ECO:0000256" key="4">
    <source>
        <dbReference type="ARBA" id="ARBA00022519"/>
    </source>
</evidence>
<feature type="transmembrane region" description="Helical" evidence="10">
    <location>
        <begin position="7"/>
        <end position="31"/>
    </location>
</feature>
<keyword evidence="7 10" id="KW-0472">Membrane</keyword>
<evidence type="ECO:0000256" key="1">
    <source>
        <dbReference type="ARBA" id="ARBA00004429"/>
    </source>
</evidence>
<keyword evidence="9" id="KW-0378">Hydrolase</keyword>
<feature type="transmembrane region" description="Helical" evidence="10">
    <location>
        <begin position="154"/>
        <end position="171"/>
    </location>
</feature>
<dbReference type="AlphaFoldDB" id="A0A6I0EXK0"/>
<evidence type="ECO:0000256" key="5">
    <source>
        <dbReference type="ARBA" id="ARBA00022692"/>
    </source>
</evidence>
<feature type="transmembrane region" description="Helical" evidence="10">
    <location>
        <begin position="92"/>
        <end position="119"/>
    </location>
</feature>
<dbReference type="InterPro" id="IPR050882">
    <property type="entry name" value="Prepilin_peptidase/N-MTase"/>
</dbReference>
<dbReference type="Proteomes" id="UP000468766">
    <property type="component" value="Unassembled WGS sequence"/>
</dbReference>
<keyword evidence="5 9" id="KW-0812">Transmembrane</keyword>
<evidence type="ECO:0000256" key="6">
    <source>
        <dbReference type="ARBA" id="ARBA00022989"/>
    </source>
</evidence>
<evidence type="ECO:0000313" key="14">
    <source>
        <dbReference type="Proteomes" id="UP000468766"/>
    </source>
</evidence>
<comment type="subcellular location">
    <subcellularLocation>
        <location evidence="1">Cell inner membrane</location>
        <topology evidence="1">Multi-pass membrane protein</topology>
    </subcellularLocation>
    <subcellularLocation>
        <location evidence="9">Cell membrane</location>
        <topology evidence="9">Multi-pass membrane protein</topology>
    </subcellularLocation>
</comment>
<dbReference type="GO" id="GO:0008168">
    <property type="term" value="F:methyltransferase activity"/>
    <property type="evidence" value="ECO:0007669"/>
    <property type="project" value="UniProtKB-KW"/>
</dbReference>
<evidence type="ECO:0000256" key="10">
    <source>
        <dbReference type="SAM" id="Phobius"/>
    </source>
</evidence>
<organism evidence="13 14">
    <name type="scientific">Heliorestis acidaminivorans</name>
    <dbReference type="NCBI Taxonomy" id="553427"/>
    <lineage>
        <taxon>Bacteria</taxon>
        <taxon>Bacillati</taxon>
        <taxon>Bacillota</taxon>
        <taxon>Clostridia</taxon>
        <taxon>Eubacteriales</taxon>
        <taxon>Heliobacteriaceae</taxon>
        <taxon>Heliorestis</taxon>
    </lineage>
</organism>
<dbReference type="EC" id="3.4.23.43" evidence="9"/>
<keyword evidence="4" id="KW-0997">Cell inner membrane</keyword>
<keyword evidence="6 10" id="KW-1133">Transmembrane helix</keyword>